<sequence>MKRHRRLALSFGLLVVLAALPCAASAWPTHQIPYRSYCAAWMRQISRAGSVARQSQGPESTASAVGGGASIWRYELTAAAPDTLSVELTMQTTKGWYRVTAPVVPLLRDDGNYRSSEATFRRYEIHSPAQFFELPFSAGRPRYLWVSKVGSAGASPTTHCPAMWVKAPRTHKRAKSKRQYAVKRVNPSVYDPHALPPVGTIVRAHAISEPESVLTCTHPFRDARVERVTAPNYPAAALSEGEDYALDIAVNVELGRKGQVVGLGFAGPSGLPLFDDDALYAASQTTYSPKIGLCRPVPSFYIFDAQYMPG</sequence>
<proteinExistence type="predicted"/>
<dbReference type="AlphaFoldDB" id="E6Q6N7"/>
<organism evidence="1">
    <name type="scientific">mine drainage metagenome</name>
    <dbReference type="NCBI Taxonomy" id="410659"/>
    <lineage>
        <taxon>unclassified sequences</taxon>
        <taxon>metagenomes</taxon>
        <taxon>ecological metagenomes</taxon>
    </lineage>
</organism>
<protein>
    <submittedName>
        <fullName evidence="1">Uncharacterized protein</fullName>
    </submittedName>
</protein>
<reference evidence="1" key="1">
    <citation type="submission" date="2009-10" db="EMBL/GenBank/DDBJ databases">
        <title>Diversity of trophic interactions inside an arsenic-rich microbial ecosystem.</title>
        <authorList>
            <person name="Bertin P.N."/>
            <person name="Heinrich-Salmeron A."/>
            <person name="Pelletier E."/>
            <person name="Goulhen-Chollet F."/>
            <person name="Arsene-Ploetze F."/>
            <person name="Gallien S."/>
            <person name="Calteau A."/>
            <person name="Vallenet D."/>
            <person name="Casiot C."/>
            <person name="Chane-Woon-Ming B."/>
            <person name="Giloteaux L."/>
            <person name="Barakat M."/>
            <person name="Bonnefoy V."/>
            <person name="Bruneel O."/>
            <person name="Chandler M."/>
            <person name="Cleiss J."/>
            <person name="Duran R."/>
            <person name="Elbaz-Poulichet F."/>
            <person name="Fonknechten N."/>
            <person name="Lauga B."/>
            <person name="Mornico D."/>
            <person name="Ortet P."/>
            <person name="Schaeffer C."/>
            <person name="Siguier P."/>
            <person name="Alexander Thil Smith A."/>
            <person name="Van Dorsselaer A."/>
            <person name="Weissenbach J."/>
            <person name="Medigue C."/>
            <person name="Le Paslier D."/>
        </authorList>
    </citation>
    <scope>NUCLEOTIDE SEQUENCE</scope>
</reference>
<name>E6Q6N7_9ZZZZ</name>
<evidence type="ECO:0000313" key="1">
    <source>
        <dbReference type="EMBL" id="CBI02862.1"/>
    </source>
</evidence>
<dbReference type="EMBL" id="CABO01000043">
    <property type="protein sequence ID" value="CBI02862.1"/>
    <property type="molecule type" value="Genomic_DNA"/>
</dbReference>
<accession>E6Q6N7</accession>
<gene>
    <name evidence="1" type="ORF">CARN4_1227</name>
</gene>
<comment type="caution">
    <text evidence="1">The sequence shown here is derived from an EMBL/GenBank/DDBJ whole genome shotgun (WGS) entry which is preliminary data.</text>
</comment>